<comment type="caution">
    <text evidence="9">The sequence shown here is derived from an EMBL/GenBank/DDBJ whole genome shotgun (WGS) entry which is preliminary data.</text>
</comment>
<keyword evidence="6" id="KW-0315">Glutamine amidotransferase</keyword>
<dbReference type="Pfam" id="PF13537">
    <property type="entry name" value="GATase_7"/>
    <property type="match status" value="1"/>
</dbReference>
<evidence type="ECO:0000256" key="4">
    <source>
        <dbReference type="ARBA" id="ARBA00022741"/>
    </source>
</evidence>
<dbReference type="PANTHER" id="PTHR43284">
    <property type="entry name" value="ASPARAGINE SYNTHETASE (GLUTAMINE-HYDROLYZING)"/>
    <property type="match status" value="1"/>
</dbReference>
<evidence type="ECO:0000256" key="5">
    <source>
        <dbReference type="ARBA" id="ARBA00022840"/>
    </source>
</evidence>
<evidence type="ECO:0000256" key="2">
    <source>
        <dbReference type="ARBA" id="ARBA00005752"/>
    </source>
</evidence>
<dbReference type="Gene3D" id="3.60.20.10">
    <property type="entry name" value="Glutamine Phosphoribosylpyrophosphate, subunit 1, domain 1"/>
    <property type="match status" value="1"/>
</dbReference>
<dbReference type="InterPro" id="IPR014729">
    <property type="entry name" value="Rossmann-like_a/b/a_fold"/>
</dbReference>
<accession>A0ABT3Y639</accession>
<keyword evidence="10" id="KW-1185">Reference proteome</keyword>
<evidence type="ECO:0000313" key="9">
    <source>
        <dbReference type="EMBL" id="MCX8533624.1"/>
    </source>
</evidence>
<dbReference type="RefSeq" id="WP_267282119.1">
    <property type="nucleotide sequence ID" value="NZ_JAOVZV010000016.1"/>
</dbReference>
<evidence type="ECO:0000259" key="8">
    <source>
        <dbReference type="PROSITE" id="PS51278"/>
    </source>
</evidence>
<proteinExistence type="inferred from homology"/>
<dbReference type="CDD" id="cd01991">
    <property type="entry name" value="Asn_synthase_B_C"/>
    <property type="match status" value="1"/>
</dbReference>
<dbReference type="EC" id="6.3.5.4" evidence="3"/>
<name>A0ABT3Y639_9FLAO</name>
<dbReference type="PROSITE" id="PS51278">
    <property type="entry name" value="GATASE_TYPE_2"/>
    <property type="match status" value="1"/>
</dbReference>
<evidence type="ECO:0000313" key="10">
    <source>
        <dbReference type="Proteomes" id="UP001070176"/>
    </source>
</evidence>
<dbReference type="InterPro" id="IPR029055">
    <property type="entry name" value="Ntn_hydrolases_N"/>
</dbReference>
<comment type="similarity">
    <text evidence="2">Belongs to the asparagine synthetase family.</text>
</comment>
<reference evidence="9" key="1">
    <citation type="submission" date="2022-10" db="EMBL/GenBank/DDBJ databases">
        <title>Chryseobacterium sp. nov., a novel bacterial species.</title>
        <authorList>
            <person name="Cao Y."/>
        </authorList>
    </citation>
    <scope>NUCLEOTIDE SEQUENCE</scope>
    <source>
        <strain evidence="9">KC 927</strain>
    </source>
</reference>
<evidence type="ECO:0000256" key="7">
    <source>
        <dbReference type="ARBA" id="ARBA00048741"/>
    </source>
</evidence>
<dbReference type="GO" id="GO:0004066">
    <property type="term" value="F:asparagine synthase (glutamine-hydrolyzing) activity"/>
    <property type="evidence" value="ECO:0007669"/>
    <property type="project" value="UniProtKB-EC"/>
</dbReference>
<dbReference type="InterPro" id="IPR051786">
    <property type="entry name" value="ASN_synthetase/amidase"/>
</dbReference>
<dbReference type="SUPFAM" id="SSF56235">
    <property type="entry name" value="N-terminal nucleophile aminohydrolases (Ntn hydrolases)"/>
    <property type="match status" value="1"/>
</dbReference>
<evidence type="ECO:0000256" key="1">
    <source>
        <dbReference type="ARBA" id="ARBA00005187"/>
    </source>
</evidence>
<dbReference type="InterPro" id="IPR001962">
    <property type="entry name" value="Asn_synthase"/>
</dbReference>
<dbReference type="PANTHER" id="PTHR43284:SF1">
    <property type="entry name" value="ASPARAGINE SYNTHETASE"/>
    <property type="match status" value="1"/>
</dbReference>
<sequence length="600" mass="69351">MCGIAGIISPNAKNYKAEIQQMTDAIAYRGPDSAHHEFFDNAALGHRRLSIIDLSENGKQPMFSDTKNECIVLNGEIYGYQEIKDLYADYSYRGGSDTEVILAMYQKKQEKLIIDLPGMFAFAIWDEKKQQLFCARDRFGEKPFYYATGKNGEFIFASEIKSIIASGLIKPEIDKQQIAYYLKNGYIHPHKTIYKNIFNLKPAHTLILKEGKIDIQPYWKIPTQTSTLSLDESVEKFKYLLDNAVKKQLVADVPVGSFLSGGLDSSTIVAVASQYKKNLKTLVYGYENGDLNEMPYAKAIADKYQTDHYVLLDKKQKISQTLQEVYSYMDEPLMDSSLLPTHLIFKEASKNLKVVLSGDVGDELFGGYTFYKYNIDLSQKGFYPNYLSKMFLLANKFRNMGSERLHRAQFNDTIDFHQNKVRNYFSNSEIKELGITAQIPTQDFSFEPTGKDFNDLMRIDLEKYVPGNMLLKGDRTSMYNSVEVRIPFLDIDFAEFCIQLPWQYKVNKSEDKIILRKAYSKAWTEEIANRGKNGFAASVNEWFKEKELQELSNNLLTNPQSYIFNYLDFKQVQKKLNYQLQHWSLLVLALWFENNKNYFK</sequence>
<dbReference type="Pfam" id="PF00733">
    <property type="entry name" value="Asn_synthase"/>
    <property type="match status" value="1"/>
</dbReference>
<keyword evidence="5" id="KW-0067">ATP-binding</keyword>
<protein>
    <recommendedName>
        <fullName evidence="3">asparagine synthase (glutamine-hydrolyzing)</fullName>
        <ecNumber evidence="3">6.3.5.4</ecNumber>
    </recommendedName>
</protein>
<comment type="catalytic activity">
    <reaction evidence="7">
        <text>L-aspartate + L-glutamine + ATP + H2O = L-asparagine + L-glutamate + AMP + diphosphate + H(+)</text>
        <dbReference type="Rhea" id="RHEA:12228"/>
        <dbReference type="ChEBI" id="CHEBI:15377"/>
        <dbReference type="ChEBI" id="CHEBI:15378"/>
        <dbReference type="ChEBI" id="CHEBI:29985"/>
        <dbReference type="ChEBI" id="CHEBI:29991"/>
        <dbReference type="ChEBI" id="CHEBI:30616"/>
        <dbReference type="ChEBI" id="CHEBI:33019"/>
        <dbReference type="ChEBI" id="CHEBI:58048"/>
        <dbReference type="ChEBI" id="CHEBI:58359"/>
        <dbReference type="ChEBI" id="CHEBI:456215"/>
        <dbReference type="EC" id="6.3.5.4"/>
    </reaction>
</comment>
<dbReference type="EMBL" id="JAOVZV010000016">
    <property type="protein sequence ID" value="MCX8533624.1"/>
    <property type="molecule type" value="Genomic_DNA"/>
</dbReference>
<organism evidence="9 10">
    <name type="scientific">Chryseobacterium luquanense</name>
    <dbReference type="NCBI Taxonomy" id="2983766"/>
    <lineage>
        <taxon>Bacteria</taxon>
        <taxon>Pseudomonadati</taxon>
        <taxon>Bacteroidota</taxon>
        <taxon>Flavobacteriia</taxon>
        <taxon>Flavobacteriales</taxon>
        <taxon>Weeksellaceae</taxon>
        <taxon>Chryseobacterium group</taxon>
        <taxon>Chryseobacterium</taxon>
    </lineage>
</organism>
<dbReference type="PIRSF" id="PIRSF001589">
    <property type="entry name" value="Asn_synthetase_glu-h"/>
    <property type="match status" value="1"/>
</dbReference>
<dbReference type="InterPro" id="IPR033738">
    <property type="entry name" value="AsnB_N"/>
</dbReference>
<keyword evidence="9" id="KW-0436">Ligase</keyword>
<dbReference type="SUPFAM" id="SSF52402">
    <property type="entry name" value="Adenine nucleotide alpha hydrolases-like"/>
    <property type="match status" value="1"/>
</dbReference>
<feature type="domain" description="Glutamine amidotransferase type-2" evidence="8">
    <location>
        <begin position="2"/>
        <end position="211"/>
    </location>
</feature>
<dbReference type="Gene3D" id="3.40.50.620">
    <property type="entry name" value="HUPs"/>
    <property type="match status" value="1"/>
</dbReference>
<keyword evidence="4" id="KW-0547">Nucleotide-binding</keyword>
<dbReference type="CDD" id="cd00712">
    <property type="entry name" value="AsnB"/>
    <property type="match status" value="1"/>
</dbReference>
<comment type="pathway">
    <text evidence="1">Amino-acid biosynthesis; L-asparagine biosynthesis; L-asparagine from L-aspartate (L-Gln route): step 1/1.</text>
</comment>
<dbReference type="InterPro" id="IPR006426">
    <property type="entry name" value="Asn_synth_AEB"/>
</dbReference>
<dbReference type="InterPro" id="IPR017932">
    <property type="entry name" value="GATase_2_dom"/>
</dbReference>
<dbReference type="Proteomes" id="UP001070176">
    <property type="component" value="Unassembled WGS sequence"/>
</dbReference>
<gene>
    <name evidence="9" type="primary">asnB</name>
    <name evidence="9" type="ORF">OEA66_14810</name>
</gene>
<dbReference type="NCBIfam" id="TIGR01536">
    <property type="entry name" value="asn_synth_AEB"/>
    <property type="match status" value="1"/>
</dbReference>
<evidence type="ECO:0000256" key="3">
    <source>
        <dbReference type="ARBA" id="ARBA00012737"/>
    </source>
</evidence>
<evidence type="ECO:0000256" key="6">
    <source>
        <dbReference type="ARBA" id="ARBA00022962"/>
    </source>
</evidence>